<dbReference type="Proteomes" id="UP000597762">
    <property type="component" value="Unassembled WGS sequence"/>
</dbReference>
<dbReference type="InterPro" id="IPR036361">
    <property type="entry name" value="SAP_dom_sf"/>
</dbReference>
<keyword evidence="10" id="KW-0233">DNA recombination</keyword>
<organism evidence="16 17">
    <name type="scientific">Acanthosepion pharaonis</name>
    <name type="common">Pharaoh cuttlefish</name>
    <name type="synonym">Sepia pharaonis</name>
    <dbReference type="NCBI Taxonomy" id="158019"/>
    <lineage>
        <taxon>Eukaryota</taxon>
        <taxon>Metazoa</taxon>
        <taxon>Spiralia</taxon>
        <taxon>Lophotrochozoa</taxon>
        <taxon>Mollusca</taxon>
        <taxon>Cephalopoda</taxon>
        <taxon>Coleoidea</taxon>
        <taxon>Decapodiformes</taxon>
        <taxon>Sepiida</taxon>
        <taxon>Sepiina</taxon>
        <taxon>Sepiidae</taxon>
        <taxon>Acanthosepion</taxon>
    </lineage>
</organism>
<dbReference type="PANTHER" id="PTHR12604:SF2">
    <property type="entry name" value="X-RAY REPAIR CROSS-COMPLEMENTING PROTEIN 6"/>
    <property type="match status" value="1"/>
</dbReference>
<dbReference type="SUPFAM" id="SSF53300">
    <property type="entry name" value="vWA-like"/>
    <property type="match status" value="1"/>
</dbReference>
<dbReference type="InterPro" id="IPR016194">
    <property type="entry name" value="SPOC-like_C_dom_sf"/>
</dbReference>
<proteinExistence type="inferred from homology"/>
<evidence type="ECO:0000256" key="3">
    <source>
        <dbReference type="ARBA" id="ARBA00012551"/>
    </source>
</evidence>
<evidence type="ECO:0000256" key="8">
    <source>
        <dbReference type="ARBA" id="ARBA00022840"/>
    </source>
</evidence>
<dbReference type="InterPro" id="IPR047087">
    <property type="entry name" value="KU70_core_dom"/>
</dbReference>
<evidence type="ECO:0000256" key="4">
    <source>
        <dbReference type="ARBA" id="ARBA00022741"/>
    </source>
</evidence>
<evidence type="ECO:0000256" key="13">
    <source>
        <dbReference type="ARBA" id="ARBA00047995"/>
    </source>
</evidence>
<evidence type="ECO:0000256" key="14">
    <source>
        <dbReference type="SAM" id="MobiDB-lite"/>
    </source>
</evidence>
<keyword evidence="12" id="KW-0539">Nucleus</keyword>
<evidence type="ECO:0000256" key="12">
    <source>
        <dbReference type="ARBA" id="ARBA00023242"/>
    </source>
</evidence>
<dbReference type="NCBIfam" id="TIGR00578">
    <property type="entry name" value="ku70"/>
    <property type="match status" value="1"/>
</dbReference>
<dbReference type="InterPro" id="IPR006164">
    <property type="entry name" value="DNA_bd_Ku70/Ku80"/>
</dbReference>
<dbReference type="InterPro" id="IPR005160">
    <property type="entry name" value="Ku_C"/>
</dbReference>
<keyword evidence="6" id="KW-0378">Hydrolase</keyword>
<dbReference type="SUPFAM" id="SSF100939">
    <property type="entry name" value="SPOC domain-like"/>
    <property type="match status" value="1"/>
</dbReference>
<comment type="subcellular location">
    <subcellularLocation>
        <location evidence="1">Nucleus</location>
    </subcellularLocation>
</comment>
<dbReference type="GO" id="GO:0016787">
    <property type="term" value="F:hydrolase activity"/>
    <property type="evidence" value="ECO:0007669"/>
    <property type="project" value="UniProtKB-KW"/>
</dbReference>
<evidence type="ECO:0000256" key="5">
    <source>
        <dbReference type="ARBA" id="ARBA00022763"/>
    </source>
</evidence>
<comment type="similarity">
    <text evidence="2">Belongs to the ku70 family.</text>
</comment>
<dbReference type="InterPro" id="IPR002035">
    <property type="entry name" value="VWF_A"/>
</dbReference>
<evidence type="ECO:0000256" key="1">
    <source>
        <dbReference type="ARBA" id="ARBA00004123"/>
    </source>
</evidence>
<gene>
    <name evidence="16" type="ORF">SPHA_79020</name>
</gene>
<dbReference type="SUPFAM" id="SSF68906">
    <property type="entry name" value="SAP domain"/>
    <property type="match status" value="1"/>
</dbReference>
<dbReference type="FunFam" id="3.40.50.410:FF:000080">
    <property type="entry name" value="X-ray repair-complementing defective repair in Chinese hamster cells 6"/>
    <property type="match status" value="1"/>
</dbReference>
<sequence length="593" mass="68295">MDSRGFWNESSDENEDDENQEPFQYASKDGVIFLVDCSETMFPKNDNDENHFKTCMKAVQITLQNKIIQRETDLVGVVLFGTDKTENAVDFKHIYVYQKLGRPNAERILKIEELIGISWKNFNNNFGSNSDYQIGDALWACSDLFSKCEEKLGSKRVILFTNNDKPHEGKAANDAKIRAEDLHKNGISLELINLPTPDQSFDVDEFYKDLLFPDEDEMTELPCPSARLEELLIRVRSKDHKKRPMRRIIFSLGKGVEMAVGVYLLISQCRKPYSTKLYKKNNEELKIKRKTYLTETGKVLFPQDFKYSLNYGGKKIIFDKEEIAGIKSFGTAGLTLMGFKPRSKLKTYQHVKPAQFIYPDEKTIAGSTCLFTALLDRCLHRDVVVICKYIQSKSSPPCFVALVPQKEILNEQKVQTSPSGFHVIFLPFADDFRKIDLGVTQKALPEQKEKAQELIKNLKFTFSPDKFENPDIQEHWRNIEALALERTEREEFVDYAIPDKEQMAQRAGTFAEQLKALIYPKDYKPNLKRKRTDGHEIKNKVPCLENLKTLAENDKLKGMKVAALKQLMKENDVKVIGTKKQELIDAIHKHYQL</sequence>
<dbReference type="CDD" id="cd01458">
    <property type="entry name" value="vWA_ku"/>
    <property type="match status" value="1"/>
</dbReference>
<comment type="catalytic activity">
    <reaction evidence="13">
        <text>ATP + H2O = ADP + phosphate + H(+)</text>
        <dbReference type="Rhea" id="RHEA:13065"/>
        <dbReference type="ChEBI" id="CHEBI:15377"/>
        <dbReference type="ChEBI" id="CHEBI:15378"/>
        <dbReference type="ChEBI" id="CHEBI:30616"/>
        <dbReference type="ChEBI" id="CHEBI:43474"/>
        <dbReference type="ChEBI" id="CHEBI:456216"/>
        <dbReference type="EC" id="3.6.4.12"/>
    </reaction>
</comment>
<feature type="region of interest" description="Disordered" evidence="14">
    <location>
        <begin position="1"/>
        <end position="21"/>
    </location>
</feature>
<dbReference type="Gene3D" id="2.40.290.10">
    <property type="match status" value="1"/>
</dbReference>
<dbReference type="GO" id="GO:0006310">
    <property type="term" value="P:DNA recombination"/>
    <property type="evidence" value="ECO:0007669"/>
    <property type="project" value="UniProtKB-KW"/>
</dbReference>
<evidence type="ECO:0000256" key="11">
    <source>
        <dbReference type="ARBA" id="ARBA00023204"/>
    </source>
</evidence>
<dbReference type="PROSITE" id="PS50234">
    <property type="entry name" value="VWFA"/>
    <property type="match status" value="1"/>
</dbReference>
<dbReference type="AlphaFoldDB" id="A0A812EUK6"/>
<dbReference type="GO" id="GO:0003684">
    <property type="term" value="F:damaged DNA binding"/>
    <property type="evidence" value="ECO:0007669"/>
    <property type="project" value="InterPro"/>
</dbReference>
<accession>A0A812EUK6</accession>
<evidence type="ECO:0000256" key="6">
    <source>
        <dbReference type="ARBA" id="ARBA00022801"/>
    </source>
</evidence>
<dbReference type="PIRSF" id="PIRSF003033">
    <property type="entry name" value="Ku70"/>
    <property type="match status" value="1"/>
</dbReference>
<dbReference type="InterPro" id="IPR006165">
    <property type="entry name" value="Ku70"/>
</dbReference>
<keyword evidence="9" id="KW-0238">DNA-binding</keyword>
<dbReference type="GO" id="GO:0005524">
    <property type="term" value="F:ATP binding"/>
    <property type="evidence" value="ECO:0007669"/>
    <property type="project" value="UniProtKB-KW"/>
</dbReference>
<dbReference type="InterPro" id="IPR005161">
    <property type="entry name" value="Ku_N"/>
</dbReference>
<dbReference type="Gene3D" id="1.10.1600.10">
    <property type="match status" value="1"/>
</dbReference>
<dbReference type="Pfam" id="PF02735">
    <property type="entry name" value="Ku"/>
    <property type="match status" value="1"/>
</dbReference>
<dbReference type="Gene3D" id="1.10.720.30">
    <property type="entry name" value="SAP domain"/>
    <property type="match status" value="1"/>
</dbReference>
<dbReference type="GO" id="GO:0003690">
    <property type="term" value="F:double-stranded DNA binding"/>
    <property type="evidence" value="ECO:0007669"/>
    <property type="project" value="TreeGrafter"/>
</dbReference>
<keyword evidence="5" id="KW-0227">DNA damage</keyword>
<comment type="caution">
    <text evidence="16">The sequence shown here is derived from an EMBL/GenBank/DDBJ whole genome shotgun (WGS) entry which is preliminary data.</text>
</comment>
<name>A0A812EUK6_ACAPH</name>
<dbReference type="Gene3D" id="4.10.970.10">
    <property type="entry name" value="Ku70, bridge and pillars"/>
    <property type="match status" value="1"/>
</dbReference>
<dbReference type="EMBL" id="CAHIKZ030005555">
    <property type="protein sequence ID" value="CAE1329539.1"/>
    <property type="molecule type" value="Genomic_DNA"/>
</dbReference>
<dbReference type="OrthoDB" id="3249161at2759"/>
<dbReference type="Pfam" id="PF03731">
    <property type="entry name" value="Ku_N"/>
    <property type="match status" value="1"/>
</dbReference>
<feature type="domain" description="VWFA" evidence="15">
    <location>
        <begin position="30"/>
        <end position="194"/>
    </location>
</feature>
<keyword evidence="8" id="KW-0067">ATP-binding</keyword>
<dbReference type="GO" id="GO:0042162">
    <property type="term" value="F:telomeric DNA binding"/>
    <property type="evidence" value="ECO:0007669"/>
    <property type="project" value="InterPro"/>
</dbReference>
<keyword evidence="17" id="KW-1185">Reference proteome</keyword>
<evidence type="ECO:0000313" key="17">
    <source>
        <dbReference type="Proteomes" id="UP000597762"/>
    </source>
</evidence>
<dbReference type="FunFam" id="2.40.290.10:FF:000001">
    <property type="entry name" value="X-ray repair cross complementing 6"/>
    <property type="match status" value="1"/>
</dbReference>
<reference evidence="16" key="1">
    <citation type="submission" date="2021-01" db="EMBL/GenBank/DDBJ databases">
        <authorList>
            <person name="Li R."/>
            <person name="Bekaert M."/>
        </authorList>
    </citation>
    <scope>NUCLEOTIDE SEQUENCE</scope>
    <source>
        <strain evidence="16">Farmed</strain>
    </source>
</reference>
<dbReference type="GO" id="GO:0000723">
    <property type="term" value="P:telomere maintenance"/>
    <property type="evidence" value="ECO:0007669"/>
    <property type="project" value="InterPro"/>
</dbReference>
<keyword evidence="7" id="KW-0347">Helicase</keyword>
<protein>
    <recommendedName>
        <fullName evidence="3">DNA helicase</fullName>
        <ecNumber evidence="3">3.6.4.12</ecNumber>
    </recommendedName>
</protein>
<evidence type="ECO:0000256" key="10">
    <source>
        <dbReference type="ARBA" id="ARBA00023172"/>
    </source>
</evidence>
<evidence type="ECO:0000313" key="16">
    <source>
        <dbReference type="EMBL" id="CAE1329539.1"/>
    </source>
</evidence>
<evidence type="ECO:0000256" key="2">
    <source>
        <dbReference type="ARBA" id="ARBA00005240"/>
    </source>
</evidence>
<feature type="compositionally biased region" description="Acidic residues" evidence="14">
    <location>
        <begin position="10"/>
        <end position="20"/>
    </location>
</feature>
<dbReference type="Pfam" id="PF03730">
    <property type="entry name" value="Ku_C"/>
    <property type="match status" value="1"/>
</dbReference>
<dbReference type="PANTHER" id="PTHR12604">
    <property type="entry name" value="KU AUTOANTIGEN DNA HELICASE"/>
    <property type="match status" value="1"/>
</dbReference>
<dbReference type="GO" id="GO:0043564">
    <property type="term" value="C:Ku70:Ku80 complex"/>
    <property type="evidence" value="ECO:0007669"/>
    <property type="project" value="InterPro"/>
</dbReference>
<evidence type="ECO:0000259" key="15">
    <source>
        <dbReference type="PROSITE" id="PS50234"/>
    </source>
</evidence>
<keyword evidence="4" id="KW-0547">Nucleotide-binding</keyword>
<dbReference type="SMART" id="SM00559">
    <property type="entry name" value="Ku78"/>
    <property type="match status" value="1"/>
</dbReference>
<evidence type="ECO:0000256" key="9">
    <source>
        <dbReference type="ARBA" id="ARBA00023125"/>
    </source>
</evidence>
<dbReference type="GO" id="GO:0006303">
    <property type="term" value="P:double-strand break repair via nonhomologous end joining"/>
    <property type="evidence" value="ECO:0007669"/>
    <property type="project" value="InterPro"/>
</dbReference>
<dbReference type="GO" id="GO:0003678">
    <property type="term" value="F:DNA helicase activity"/>
    <property type="evidence" value="ECO:0007669"/>
    <property type="project" value="UniProtKB-EC"/>
</dbReference>
<dbReference type="EC" id="3.6.4.12" evidence="3"/>
<keyword evidence="11" id="KW-0234">DNA repair</keyword>
<evidence type="ECO:0000256" key="7">
    <source>
        <dbReference type="ARBA" id="ARBA00022806"/>
    </source>
</evidence>
<dbReference type="CDD" id="cd00788">
    <property type="entry name" value="KU70"/>
    <property type="match status" value="1"/>
</dbReference>
<dbReference type="Gene3D" id="3.40.50.410">
    <property type="entry name" value="von Willebrand factor, type A domain"/>
    <property type="match status" value="1"/>
</dbReference>
<dbReference type="InterPro" id="IPR027388">
    <property type="entry name" value="Ku70_bridge/pillars_dom_sf"/>
</dbReference>
<dbReference type="InterPro" id="IPR036465">
    <property type="entry name" value="vWFA_dom_sf"/>
</dbReference>